<reference evidence="4" key="1">
    <citation type="submission" date="2017-08" db="EMBL/GenBank/DDBJ databases">
        <authorList>
            <person name="Huang Z."/>
        </authorList>
    </citation>
    <scope>NUCLEOTIDE SEQUENCE [LARGE SCALE GENOMIC DNA]</scope>
    <source>
        <strain evidence="4">SA5d-4</strain>
    </source>
</reference>
<dbReference type="RefSeq" id="WP_094925546.1">
    <property type="nucleotide sequence ID" value="NZ_NPIA01000006.1"/>
</dbReference>
<dbReference type="SUPFAM" id="SSF53271">
    <property type="entry name" value="PRTase-like"/>
    <property type="match status" value="1"/>
</dbReference>
<dbReference type="Proteomes" id="UP000217083">
    <property type="component" value="Unassembled WGS sequence"/>
</dbReference>
<gene>
    <name evidence="3" type="ORF">CIB95_12150</name>
</gene>
<evidence type="ECO:0000256" key="1">
    <source>
        <dbReference type="ARBA" id="ARBA00008007"/>
    </source>
</evidence>
<organism evidence="3 4">
    <name type="scientific">Lottiidibacillus patelloidae</name>
    <dbReference type="NCBI Taxonomy" id="2670334"/>
    <lineage>
        <taxon>Bacteria</taxon>
        <taxon>Bacillati</taxon>
        <taxon>Bacillota</taxon>
        <taxon>Bacilli</taxon>
        <taxon>Bacillales</taxon>
        <taxon>Bacillaceae</taxon>
        <taxon>Lottiidibacillus</taxon>
    </lineage>
</organism>
<dbReference type="PANTHER" id="PTHR47505">
    <property type="entry name" value="DNA UTILIZATION PROTEIN YHGH"/>
    <property type="match status" value="1"/>
</dbReference>
<dbReference type="AlphaFoldDB" id="A0A263BT22"/>
<dbReference type="EMBL" id="NPIA01000006">
    <property type="protein sequence ID" value="OZM56517.1"/>
    <property type="molecule type" value="Genomic_DNA"/>
</dbReference>
<sequence length="230" mass="26640">MSNCRWCGNAIDVLGWDILLCEETRTICAYCESLLEKTSEFSCVICHKRLQRNMQVCVDCKRWENNSDWHGVLTKNRSLYYYNEFLKDVIAKYKYRGDYELVKLFKLRLQKVYNEDFSGLPTVPIPLSKKRQYARGFNQAVGIAEQLKVPIHNVLTRLASDKKQSKKDKKKRFSYKKPMFACKDLPHSILKGGEVLIIDDVYTTGATIRHAAKALKDRGVARVFSLTLAR</sequence>
<dbReference type="PANTHER" id="PTHR47505:SF1">
    <property type="entry name" value="DNA UTILIZATION PROTEIN YHGH"/>
    <property type="match status" value="1"/>
</dbReference>
<name>A0A263BT22_9BACI</name>
<dbReference type="CDD" id="cd06223">
    <property type="entry name" value="PRTases_typeI"/>
    <property type="match status" value="1"/>
</dbReference>
<comment type="caution">
    <text evidence="3">The sequence shown here is derived from an EMBL/GenBank/DDBJ whole genome shotgun (WGS) entry which is preliminary data.</text>
</comment>
<evidence type="ECO:0000313" key="3">
    <source>
        <dbReference type="EMBL" id="OZM56517.1"/>
    </source>
</evidence>
<comment type="similarity">
    <text evidence="1">Belongs to the ComF/GntX family.</text>
</comment>
<dbReference type="InterPro" id="IPR029057">
    <property type="entry name" value="PRTase-like"/>
</dbReference>
<protein>
    <recommendedName>
        <fullName evidence="2">Phosphoribosyltransferase domain-containing protein</fullName>
    </recommendedName>
</protein>
<accession>A0A263BT22</accession>
<evidence type="ECO:0000313" key="4">
    <source>
        <dbReference type="Proteomes" id="UP000217083"/>
    </source>
</evidence>
<keyword evidence="4" id="KW-1185">Reference proteome</keyword>
<feature type="domain" description="Phosphoribosyltransferase" evidence="2">
    <location>
        <begin position="135"/>
        <end position="229"/>
    </location>
</feature>
<reference evidence="3 4" key="2">
    <citation type="submission" date="2017-09" db="EMBL/GenBank/DDBJ databases">
        <title>Bacillus patelloidae sp. nov., isolated from the intestinal tract of a marine limpet.</title>
        <authorList>
            <person name="Liu R."/>
            <person name="Dong C."/>
            <person name="Shao Z."/>
        </authorList>
    </citation>
    <scope>NUCLEOTIDE SEQUENCE [LARGE SCALE GENOMIC DNA]</scope>
    <source>
        <strain evidence="3 4">SA5d-4</strain>
    </source>
</reference>
<evidence type="ECO:0000259" key="2">
    <source>
        <dbReference type="Pfam" id="PF00156"/>
    </source>
</evidence>
<dbReference type="Gene3D" id="3.40.50.2020">
    <property type="match status" value="1"/>
</dbReference>
<dbReference type="InterPro" id="IPR051910">
    <property type="entry name" value="ComF/GntX_DNA_util-trans"/>
</dbReference>
<dbReference type="Pfam" id="PF00156">
    <property type="entry name" value="Pribosyltran"/>
    <property type="match status" value="1"/>
</dbReference>
<dbReference type="InterPro" id="IPR000836">
    <property type="entry name" value="PRTase_dom"/>
</dbReference>
<proteinExistence type="inferred from homology"/>